<dbReference type="GO" id="GO:0006950">
    <property type="term" value="P:response to stress"/>
    <property type="evidence" value="ECO:0007669"/>
    <property type="project" value="TreeGrafter"/>
</dbReference>
<dbReference type="Proteomes" id="UP000237983">
    <property type="component" value="Unassembled WGS sequence"/>
</dbReference>
<evidence type="ECO:0000259" key="1">
    <source>
        <dbReference type="PROSITE" id="PS50995"/>
    </source>
</evidence>
<dbReference type="InterPro" id="IPR036388">
    <property type="entry name" value="WH-like_DNA-bd_sf"/>
</dbReference>
<dbReference type="RefSeq" id="WP_106208987.1">
    <property type="nucleotide sequence ID" value="NZ_PVTL01000001.1"/>
</dbReference>
<accession>A0A2T0VIQ7</accession>
<feature type="domain" description="HTH marR-type" evidence="1">
    <location>
        <begin position="19"/>
        <end position="155"/>
    </location>
</feature>
<dbReference type="SMART" id="SM00347">
    <property type="entry name" value="HTH_MARR"/>
    <property type="match status" value="1"/>
</dbReference>
<proteinExistence type="predicted"/>
<dbReference type="InterPro" id="IPR000835">
    <property type="entry name" value="HTH_MarR-typ"/>
</dbReference>
<dbReference type="AlphaFoldDB" id="A0A2T0VIQ7"/>
<dbReference type="InterPro" id="IPR036390">
    <property type="entry name" value="WH_DNA-bd_sf"/>
</dbReference>
<dbReference type="EMBL" id="PVTL01000001">
    <property type="protein sequence ID" value="PRY70101.1"/>
    <property type="molecule type" value="Genomic_DNA"/>
</dbReference>
<protein>
    <submittedName>
        <fullName evidence="2">DNA-binding MarR family transcriptional regulator</fullName>
    </submittedName>
</protein>
<dbReference type="PROSITE" id="PS50995">
    <property type="entry name" value="HTH_MARR_2"/>
    <property type="match status" value="1"/>
</dbReference>
<evidence type="ECO:0000313" key="2">
    <source>
        <dbReference type="EMBL" id="PRY70101.1"/>
    </source>
</evidence>
<dbReference type="InterPro" id="IPR039422">
    <property type="entry name" value="MarR/SlyA-like"/>
</dbReference>
<keyword evidence="2" id="KW-0238">DNA-binding</keyword>
<dbReference type="GO" id="GO:0003677">
    <property type="term" value="F:DNA binding"/>
    <property type="evidence" value="ECO:0007669"/>
    <property type="project" value="UniProtKB-KW"/>
</dbReference>
<dbReference type="SUPFAM" id="SSF46785">
    <property type="entry name" value="Winged helix' DNA-binding domain"/>
    <property type="match status" value="1"/>
</dbReference>
<organism evidence="2 3">
    <name type="scientific">Glaciihabitans tibetensis</name>
    <dbReference type="NCBI Taxonomy" id="1266600"/>
    <lineage>
        <taxon>Bacteria</taxon>
        <taxon>Bacillati</taxon>
        <taxon>Actinomycetota</taxon>
        <taxon>Actinomycetes</taxon>
        <taxon>Micrococcales</taxon>
        <taxon>Microbacteriaceae</taxon>
        <taxon>Glaciihabitans</taxon>
    </lineage>
</organism>
<reference evidence="2 3" key="1">
    <citation type="submission" date="2018-03" db="EMBL/GenBank/DDBJ databases">
        <title>Genomic Encyclopedia of Type Strains, Phase III (KMG-III): the genomes of soil and plant-associated and newly described type strains.</title>
        <authorList>
            <person name="Whitman W."/>
        </authorList>
    </citation>
    <scope>NUCLEOTIDE SEQUENCE [LARGE SCALE GENOMIC DNA]</scope>
    <source>
        <strain evidence="2 3">CGMCC 1.12484</strain>
    </source>
</reference>
<gene>
    <name evidence="2" type="ORF">B0I08_101228</name>
</gene>
<dbReference type="GO" id="GO:0003700">
    <property type="term" value="F:DNA-binding transcription factor activity"/>
    <property type="evidence" value="ECO:0007669"/>
    <property type="project" value="InterPro"/>
</dbReference>
<evidence type="ECO:0000313" key="3">
    <source>
        <dbReference type="Proteomes" id="UP000237983"/>
    </source>
</evidence>
<dbReference type="Gene3D" id="1.10.10.10">
    <property type="entry name" value="Winged helix-like DNA-binding domain superfamily/Winged helix DNA-binding domain"/>
    <property type="match status" value="1"/>
</dbReference>
<name>A0A2T0VIQ7_9MICO</name>
<sequence length="168" mass="18687">MSTPRPDPDALPTRQTPEEMRAWLALLETANHVQHATDRRVREAVGVSFAQLEILARIAEAGEQGMRMTDIANTLVVSRSGLTYQIRQLEKLNLVSRAPSRDDERSVIARITPDGLRCVIEAAPHYVEVVKTLFLDHVSADDLTVLADILDGVRDKLRSLPGRSELGR</sequence>
<keyword evidence="3" id="KW-1185">Reference proteome</keyword>
<dbReference type="PANTHER" id="PTHR33164:SF99">
    <property type="entry name" value="MARR FAMILY REGULATORY PROTEIN"/>
    <property type="match status" value="1"/>
</dbReference>
<comment type="caution">
    <text evidence="2">The sequence shown here is derived from an EMBL/GenBank/DDBJ whole genome shotgun (WGS) entry which is preliminary data.</text>
</comment>
<dbReference type="OrthoDB" id="3821431at2"/>
<dbReference type="Pfam" id="PF01047">
    <property type="entry name" value="MarR"/>
    <property type="match status" value="1"/>
</dbReference>
<dbReference type="PANTHER" id="PTHR33164">
    <property type="entry name" value="TRANSCRIPTIONAL REGULATOR, MARR FAMILY"/>
    <property type="match status" value="1"/>
</dbReference>